<dbReference type="Gene3D" id="2.40.70.10">
    <property type="entry name" value="Acid Proteases"/>
    <property type="match status" value="1"/>
</dbReference>
<dbReference type="InterPro" id="IPR001461">
    <property type="entry name" value="Aspartic_peptidase_A1"/>
</dbReference>
<dbReference type="InterPro" id="IPR033121">
    <property type="entry name" value="PEPTIDASE_A1"/>
</dbReference>
<dbReference type="InterPro" id="IPR021109">
    <property type="entry name" value="Peptidase_aspartic_dom_sf"/>
</dbReference>
<dbReference type="GO" id="GO:0005764">
    <property type="term" value="C:lysosome"/>
    <property type="evidence" value="ECO:0007669"/>
    <property type="project" value="TreeGrafter"/>
</dbReference>
<evidence type="ECO:0000259" key="2">
    <source>
        <dbReference type="PROSITE" id="PS51767"/>
    </source>
</evidence>
<dbReference type="AlphaFoldDB" id="A0A0B1SWH1"/>
<dbReference type="Pfam" id="PF00026">
    <property type="entry name" value="Asp"/>
    <property type="match status" value="1"/>
</dbReference>
<keyword evidence="4" id="KW-1185">Reference proteome</keyword>
<evidence type="ECO:0000256" key="1">
    <source>
        <dbReference type="ARBA" id="ARBA00007447"/>
    </source>
</evidence>
<dbReference type="OrthoDB" id="15189at2759"/>
<comment type="similarity">
    <text evidence="1">Belongs to the peptidase A1 family.</text>
</comment>
<dbReference type="GO" id="GO:0006508">
    <property type="term" value="P:proteolysis"/>
    <property type="evidence" value="ECO:0007669"/>
    <property type="project" value="UniProtKB-KW"/>
</dbReference>
<evidence type="ECO:0000313" key="4">
    <source>
        <dbReference type="Proteomes" id="UP000053660"/>
    </source>
</evidence>
<gene>
    <name evidence="3" type="ORF">OESDEN_10859</name>
</gene>
<reference evidence="3 4" key="1">
    <citation type="submission" date="2014-03" db="EMBL/GenBank/DDBJ databases">
        <title>Draft genome of the hookworm Oesophagostomum dentatum.</title>
        <authorList>
            <person name="Mitreva M."/>
        </authorList>
    </citation>
    <scope>NUCLEOTIDE SEQUENCE [LARGE SCALE GENOMIC DNA]</scope>
    <source>
        <strain evidence="3 4">OD-Hann</strain>
    </source>
</reference>
<dbReference type="GO" id="GO:0004190">
    <property type="term" value="F:aspartic-type endopeptidase activity"/>
    <property type="evidence" value="ECO:0007669"/>
    <property type="project" value="InterPro"/>
</dbReference>
<keyword evidence="3" id="KW-0378">Hydrolase</keyword>
<keyword evidence="3" id="KW-0645">Protease</keyword>
<dbReference type="SUPFAM" id="SSF50630">
    <property type="entry name" value="Acid proteases"/>
    <property type="match status" value="1"/>
</dbReference>
<evidence type="ECO:0000313" key="3">
    <source>
        <dbReference type="EMBL" id="KHJ89319.1"/>
    </source>
</evidence>
<dbReference type="Proteomes" id="UP000053660">
    <property type="component" value="Unassembled WGS sequence"/>
</dbReference>
<sequence length="290" mass="32156">MLHHSLSEFQTALLEKGIQLPNSDISNEDKVGIDVFTTDGLEYVQHITIGTPGQEFAVWVNLNVQWLLIPSAKCLTPSCSGRKKFDPIKSYTYHDLSRTWGITIAGLRASGKFGSDVMKIGSNDDSHPYIWDFTFNLAEQLTLNDSAESEFDGILGLLFDYDNDSFIDNLVEKGELDRPIFTIRLDSRHSEDGKPAGAITYGTTDDEGCESAVDYLPLISPQIFEVLPYSFEIDGIAMGNFNSSDTYTVALNMGMWIQVYHDLANAMAEVAGAKALFSSKNLIVKKISRL</sequence>
<proteinExistence type="inferred from homology"/>
<organism evidence="3 4">
    <name type="scientific">Oesophagostomum dentatum</name>
    <name type="common">Nodular worm</name>
    <dbReference type="NCBI Taxonomy" id="61180"/>
    <lineage>
        <taxon>Eukaryota</taxon>
        <taxon>Metazoa</taxon>
        <taxon>Ecdysozoa</taxon>
        <taxon>Nematoda</taxon>
        <taxon>Chromadorea</taxon>
        <taxon>Rhabditida</taxon>
        <taxon>Rhabditina</taxon>
        <taxon>Rhabditomorpha</taxon>
        <taxon>Strongyloidea</taxon>
        <taxon>Strongylidae</taxon>
        <taxon>Oesophagostomum</taxon>
    </lineage>
</organism>
<dbReference type="CDD" id="cd05471">
    <property type="entry name" value="pepsin_like"/>
    <property type="match status" value="1"/>
</dbReference>
<dbReference type="PANTHER" id="PTHR47966">
    <property type="entry name" value="BETA-SITE APP-CLEAVING ENZYME, ISOFORM A-RELATED"/>
    <property type="match status" value="1"/>
</dbReference>
<dbReference type="PROSITE" id="PS51767">
    <property type="entry name" value="PEPTIDASE_A1"/>
    <property type="match status" value="1"/>
</dbReference>
<dbReference type="InterPro" id="IPR034164">
    <property type="entry name" value="Pepsin-like_dom"/>
</dbReference>
<dbReference type="PANTHER" id="PTHR47966:SF30">
    <property type="entry name" value="PEPTIDASE A1 DOMAIN-CONTAINING PROTEIN"/>
    <property type="match status" value="1"/>
</dbReference>
<name>A0A0B1SWH1_OESDE</name>
<dbReference type="EMBL" id="KN554381">
    <property type="protein sequence ID" value="KHJ89319.1"/>
    <property type="molecule type" value="Genomic_DNA"/>
</dbReference>
<feature type="domain" description="Peptidase A1" evidence="2">
    <location>
        <begin position="43"/>
        <end position="290"/>
    </location>
</feature>
<accession>A0A0B1SWH1</accession>
<protein>
    <submittedName>
        <fullName evidence="3">Eukaryotic aspartyl protease</fullName>
    </submittedName>
</protein>